<dbReference type="SUPFAM" id="SSF55785">
    <property type="entry name" value="PYP-like sensor domain (PAS domain)"/>
    <property type="match status" value="2"/>
</dbReference>
<evidence type="ECO:0000259" key="2">
    <source>
        <dbReference type="PROSITE" id="PS50113"/>
    </source>
</evidence>
<dbReference type="InterPro" id="IPR035919">
    <property type="entry name" value="EAL_sf"/>
</dbReference>
<accession>A0ABV4U9X1</accession>
<dbReference type="InterPro" id="IPR000700">
    <property type="entry name" value="PAS-assoc_C"/>
</dbReference>
<dbReference type="SMART" id="SM00065">
    <property type="entry name" value="GAF"/>
    <property type="match status" value="1"/>
</dbReference>
<dbReference type="SMART" id="SM00086">
    <property type="entry name" value="PAC"/>
    <property type="match status" value="2"/>
</dbReference>
<dbReference type="PROSITE" id="PS50113">
    <property type="entry name" value="PAC"/>
    <property type="match status" value="2"/>
</dbReference>
<dbReference type="InterPro" id="IPR003018">
    <property type="entry name" value="GAF"/>
</dbReference>
<feature type="domain" description="PAC" evidence="2">
    <location>
        <begin position="259"/>
        <end position="311"/>
    </location>
</feature>
<dbReference type="PROSITE" id="PS50112">
    <property type="entry name" value="PAS"/>
    <property type="match status" value="1"/>
</dbReference>
<dbReference type="NCBIfam" id="TIGR00254">
    <property type="entry name" value="GGDEF"/>
    <property type="match status" value="1"/>
</dbReference>
<dbReference type="Pfam" id="PF00563">
    <property type="entry name" value="EAL"/>
    <property type="match status" value="1"/>
</dbReference>
<protein>
    <submittedName>
        <fullName evidence="5">EAL domain-containing protein</fullName>
    </submittedName>
</protein>
<organism evidence="5 6">
    <name type="scientific">Natronomicrosphaera hydrolytica</name>
    <dbReference type="NCBI Taxonomy" id="3242702"/>
    <lineage>
        <taxon>Bacteria</taxon>
        <taxon>Pseudomonadati</taxon>
        <taxon>Planctomycetota</taxon>
        <taxon>Phycisphaerae</taxon>
        <taxon>Phycisphaerales</taxon>
        <taxon>Phycisphaeraceae</taxon>
        <taxon>Natronomicrosphaera</taxon>
    </lineage>
</organism>
<dbReference type="InterPro" id="IPR000014">
    <property type="entry name" value="PAS"/>
</dbReference>
<feature type="domain" description="PAS" evidence="1">
    <location>
        <begin position="186"/>
        <end position="256"/>
    </location>
</feature>
<dbReference type="Pfam" id="PF00990">
    <property type="entry name" value="GGDEF"/>
    <property type="match status" value="1"/>
</dbReference>
<comment type="caution">
    <text evidence="5">The sequence shown here is derived from an EMBL/GenBank/DDBJ whole genome shotgun (WGS) entry which is preliminary data.</text>
</comment>
<dbReference type="CDD" id="cd01949">
    <property type="entry name" value="GGDEF"/>
    <property type="match status" value="1"/>
</dbReference>
<evidence type="ECO:0000313" key="5">
    <source>
        <dbReference type="EMBL" id="MFA9480394.1"/>
    </source>
</evidence>
<evidence type="ECO:0000313" key="6">
    <source>
        <dbReference type="Proteomes" id="UP001575105"/>
    </source>
</evidence>
<dbReference type="InterPro" id="IPR013655">
    <property type="entry name" value="PAS_fold_3"/>
</dbReference>
<reference evidence="5 6" key="1">
    <citation type="submission" date="2024-08" db="EMBL/GenBank/DDBJ databases">
        <title>Whole-genome sequencing of halo(alkali)philic microorganisms from hypersaline lakes.</title>
        <authorList>
            <person name="Sorokin D.Y."/>
            <person name="Merkel A.Y."/>
            <person name="Messina E."/>
            <person name="Yakimov M."/>
        </authorList>
    </citation>
    <scope>NUCLEOTIDE SEQUENCE [LARGE SCALE GENOMIC DNA]</scope>
    <source>
        <strain evidence="5 6">AB-hyl4</strain>
    </source>
</reference>
<dbReference type="Gene3D" id="3.30.70.270">
    <property type="match status" value="1"/>
</dbReference>
<evidence type="ECO:0000259" key="4">
    <source>
        <dbReference type="PROSITE" id="PS50887"/>
    </source>
</evidence>
<proteinExistence type="predicted"/>
<evidence type="ECO:0000259" key="3">
    <source>
        <dbReference type="PROSITE" id="PS50883"/>
    </source>
</evidence>
<dbReference type="InterPro" id="IPR001633">
    <property type="entry name" value="EAL_dom"/>
</dbReference>
<dbReference type="InterPro" id="IPR035965">
    <property type="entry name" value="PAS-like_dom_sf"/>
</dbReference>
<dbReference type="SUPFAM" id="SSF55781">
    <property type="entry name" value="GAF domain-like"/>
    <property type="match status" value="1"/>
</dbReference>
<dbReference type="SUPFAM" id="SSF141868">
    <property type="entry name" value="EAL domain-like"/>
    <property type="match status" value="1"/>
</dbReference>
<feature type="domain" description="PAC" evidence="2">
    <location>
        <begin position="389"/>
        <end position="441"/>
    </location>
</feature>
<dbReference type="SUPFAM" id="SSF55073">
    <property type="entry name" value="Nucleotide cyclase"/>
    <property type="match status" value="1"/>
</dbReference>
<feature type="domain" description="EAL" evidence="3">
    <location>
        <begin position="625"/>
        <end position="881"/>
    </location>
</feature>
<dbReference type="Gene3D" id="3.20.20.450">
    <property type="entry name" value="EAL domain"/>
    <property type="match status" value="1"/>
</dbReference>
<dbReference type="Pfam" id="PF08447">
    <property type="entry name" value="PAS_3"/>
    <property type="match status" value="2"/>
</dbReference>
<dbReference type="Pfam" id="PF01590">
    <property type="entry name" value="GAF"/>
    <property type="match status" value="1"/>
</dbReference>
<dbReference type="PANTHER" id="PTHR44757">
    <property type="entry name" value="DIGUANYLATE CYCLASE DGCP"/>
    <property type="match status" value="1"/>
</dbReference>
<dbReference type="NCBIfam" id="TIGR00229">
    <property type="entry name" value="sensory_box"/>
    <property type="match status" value="1"/>
</dbReference>
<gene>
    <name evidence="5" type="ORF">ACERK3_19160</name>
</gene>
<dbReference type="EMBL" id="JBGUBD010000020">
    <property type="protein sequence ID" value="MFA9480394.1"/>
    <property type="molecule type" value="Genomic_DNA"/>
</dbReference>
<dbReference type="InterPro" id="IPR001610">
    <property type="entry name" value="PAC"/>
</dbReference>
<dbReference type="PROSITE" id="PS50883">
    <property type="entry name" value="EAL"/>
    <property type="match status" value="1"/>
</dbReference>
<sequence length="887" mass="99886">MPGATADSTEADVQITRQHTALTSLMRILASETLELPAVFREITRTVAETLNIERASIWRVNDTGNAIVCHDLYESSQQRHSAGCELHAAQYPRYFQAMAECEVICADDAHADPRTCEFSQTYLDPLGINSMLDAPIQLRGGQVDGVLCLEHVGPQRSWTSLEQTFTLSIANLVSLLLTQRQRKQIEQESHTLLESLPQLVWILQPDRYCLHVNKQWVDFTGLSAAESLGFGWTQALHPDDLDNINEQAEQTVRDDGVFEMEYRVRRADGVYQWMLGRALPLRDASGETVRWLGTATNIDLMKQVEARLEQVTDRFEAAVTGTSDGLFDWWVGSSEIWFAPRFWELLGFTAQDELPAGTFDVWAERLHPDERELVLAALDQHIHNGEKFDLRYRLRTVAGDYRWFHVRAASQKNECGQVIRMSGSIQDVTDRKRLEDELRAAARIDKLTGLPNRALLMDRLQQAIERNKRSSESCYAVLFLDFDRFKMVNDSLGHEVGDLLLQEIALRLQTAVRSADTVGRPTQKGTAARLGGDEFVVLLDSLRTVTEVQTVTDRVLKALDAPYQIRHHRIVSTASIGIVTSAFGHERAEDVLRDADIAMYEAKSAGRNRTALFDASMLRRVQRKAELEVGLRLALETDQFHLEYQPIVSLETRRLRGFEALVRWQHPQEGLIPPGEFIPVAEDTGLMVVLGEWVFRRACQQLAVWWQTLGREAIPSLSVNLSRTQLAVPELAERLNSIAREEGVDPSAIHLEITETTITLDPDQAARIIKSLKAFGFKIDLDDFGTGYAAMANLHMFHVDVLKVDRSFVANLHRGREFTAMVNAIITLADNLNMTLIAEGVETDEQVAILQSLDCQFAQGYLFARPLPADHVVAFINKHKAQVAGC</sequence>
<feature type="domain" description="GGDEF" evidence="4">
    <location>
        <begin position="474"/>
        <end position="616"/>
    </location>
</feature>
<keyword evidence="6" id="KW-1185">Reference proteome</keyword>
<evidence type="ECO:0000259" key="1">
    <source>
        <dbReference type="PROSITE" id="PS50112"/>
    </source>
</evidence>
<dbReference type="SMART" id="SM00091">
    <property type="entry name" value="PAS"/>
    <property type="match status" value="2"/>
</dbReference>
<dbReference type="InterPro" id="IPR029787">
    <property type="entry name" value="Nucleotide_cyclase"/>
</dbReference>
<dbReference type="PANTHER" id="PTHR44757:SF2">
    <property type="entry name" value="BIOFILM ARCHITECTURE MAINTENANCE PROTEIN MBAA"/>
    <property type="match status" value="1"/>
</dbReference>
<dbReference type="CDD" id="cd01948">
    <property type="entry name" value="EAL"/>
    <property type="match status" value="1"/>
</dbReference>
<dbReference type="Gene3D" id="3.30.450.40">
    <property type="match status" value="1"/>
</dbReference>
<dbReference type="Gene3D" id="3.30.450.20">
    <property type="entry name" value="PAS domain"/>
    <property type="match status" value="2"/>
</dbReference>
<dbReference type="SMART" id="SM00052">
    <property type="entry name" value="EAL"/>
    <property type="match status" value="1"/>
</dbReference>
<dbReference type="Proteomes" id="UP001575105">
    <property type="component" value="Unassembled WGS sequence"/>
</dbReference>
<dbReference type="InterPro" id="IPR043128">
    <property type="entry name" value="Rev_trsase/Diguanyl_cyclase"/>
</dbReference>
<dbReference type="InterPro" id="IPR000160">
    <property type="entry name" value="GGDEF_dom"/>
</dbReference>
<dbReference type="CDD" id="cd00130">
    <property type="entry name" value="PAS"/>
    <property type="match status" value="2"/>
</dbReference>
<name>A0ABV4U9X1_9BACT</name>
<dbReference type="InterPro" id="IPR052155">
    <property type="entry name" value="Biofilm_reg_signaling"/>
</dbReference>
<dbReference type="RefSeq" id="WP_425347314.1">
    <property type="nucleotide sequence ID" value="NZ_JBGUBD010000020.1"/>
</dbReference>
<dbReference type="SMART" id="SM00267">
    <property type="entry name" value="GGDEF"/>
    <property type="match status" value="1"/>
</dbReference>
<dbReference type="PROSITE" id="PS50887">
    <property type="entry name" value="GGDEF"/>
    <property type="match status" value="1"/>
</dbReference>
<dbReference type="InterPro" id="IPR029016">
    <property type="entry name" value="GAF-like_dom_sf"/>
</dbReference>